<evidence type="ECO:0000259" key="4">
    <source>
        <dbReference type="PROSITE" id="PS50932"/>
    </source>
</evidence>
<dbReference type="SMART" id="SM00354">
    <property type="entry name" value="HTH_LACI"/>
    <property type="match status" value="1"/>
</dbReference>
<dbReference type="PROSITE" id="PS50932">
    <property type="entry name" value="HTH_LACI_2"/>
    <property type="match status" value="1"/>
</dbReference>
<evidence type="ECO:0000256" key="2">
    <source>
        <dbReference type="ARBA" id="ARBA00023125"/>
    </source>
</evidence>
<dbReference type="Proteomes" id="UP000248975">
    <property type="component" value="Unassembled WGS sequence"/>
</dbReference>
<evidence type="ECO:0000256" key="3">
    <source>
        <dbReference type="ARBA" id="ARBA00023163"/>
    </source>
</evidence>
<keyword evidence="1" id="KW-0805">Transcription regulation</keyword>
<dbReference type="EMBL" id="QFQS01000005">
    <property type="protein sequence ID" value="PZQ95836.1"/>
    <property type="molecule type" value="Genomic_DNA"/>
</dbReference>
<dbReference type="Gene3D" id="1.10.260.40">
    <property type="entry name" value="lambda repressor-like DNA-binding domains"/>
    <property type="match status" value="1"/>
</dbReference>
<dbReference type="Pfam" id="PF13377">
    <property type="entry name" value="Peripla_BP_3"/>
    <property type="match status" value="1"/>
</dbReference>
<evidence type="ECO:0000313" key="6">
    <source>
        <dbReference type="Proteomes" id="UP000248975"/>
    </source>
</evidence>
<dbReference type="InterPro" id="IPR046335">
    <property type="entry name" value="LacI/GalR-like_sensor"/>
</dbReference>
<accession>A0A2W5S183</accession>
<evidence type="ECO:0000256" key="1">
    <source>
        <dbReference type="ARBA" id="ARBA00023015"/>
    </source>
</evidence>
<dbReference type="SUPFAM" id="SSF53822">
    <property type="entry name" value="Periplasmic binding protein-like I"/>
    <property type="match status" value="1"/>
</dbReference>
<reference evidence="5 6" key="1">
    <citation type="submission" date="2017-08" db="EMBL/GenBank/DDBJ databases">
        <title>Infants hospitalized years apart are colonized by the same room-sourced microbial strains.</title>
        <authorList>
            <person name="Brooks B."/>
            <person name="Olm M.R."/>
            <person name="Firek B.A."/>
            <person name="Baker R."/>
            <person name="Thomas B.C."/>
            <person name="Morowitz M.J."/>
            <person name="Banfield J.F."/>
        </authorList>
    </citation>
    <scope>NUCLEOTIDE SEQUENCE [LARGE SCALE GENOMIC DNA]</scope>
    <source>
        <strain evidence="5">S2_003_000_R2_11</strain>
    </source>
</reference>
<proteinExistence type="predicted"/>
<dbReference type="GO" id="GO:0000976">
    <property type="term" value="F:transcription cis-regulatory region binding"/>
    <property type="evidence" value="ECO:0007669"/>
    <property type="project" value="TreeGrafter"/>
</dbReference>
<dbReference type="CDD" id="cd06267">
    <property type="entry name" value="PBP1_LacI_sugar_binding-like"/>
    <property type="match status" value="1"/>
</dbReference>
<dbReference type="InterPro" id="IPR000843">
    <property type="entry name" value="HTH_LacI"/>
</dbReference>
<dbReference type="InterPro" id="IPR028082">
    <property type="entry name" value="Peripla_BP_I"/>
</dbReference>
<evidence type="ECO:0000313" key="5">
    <source>
        <dbReference type="EMBL" id="PZQ95836.1"/>
    </source>
</evidence>
<keyword evidence="3" id="KW-0804">Transcription</keyword>
<gene>
    <name evidence="5" type="ORF">DI533_17465</name>
</gene>
<dbReference type="Pfam" id="PF00356">
    <property type="entry name" value="LacI"/>
    <property type="match status" value="1"/>
</dbReference>
<dbReference type="PANTHER" id="PTHR30146">
    <property type="entry name" value="LACI-RELATED TRANSCRIPTIONAL REPRESSOR"/>
    <property type="match status" value="1"/>
</dbReference>
<dbReference type="Gene3D" id="3.40.50.2300">
    <property type="match status" value="2"/>
</dbReference>
<dbReference type="PANTHER" id="PTHR30146:SF109">
    <property type="entry name" value="HTH-TYPE TRANSCRIPTIONAL REGULATOR GALS"/>
    <property type="match status" value="1"/>
</dbReference>
<protein>
    <submittedName>
        <fullName evidence="5">LacI family transcriptional regulator</fullName>
    </submittedName>
</protein>
<keyword evidence="2" id="KW-0238">DNA-binding</keyword>
<name>A0A2W5S183_CERSP</name>
<sequence>MNVVRGNPRRGSPATIKDVAEAAQVSATAVSRHFNQRIVLPAETAARIEKAAENLGYRPNVAARRLSLGCSESLGMVISDIAYPLFAAVASAAEAECTRQGYTLLIFNSRNELRKEIAFLQRIEDAQVDGVLFMTNHSGQPEMAQVINRVRNVVLLDEDVPGANVSRLFARSREGARMAVEHLVAEGHRRIAYVGGERDLLSTNERLLGYRDALAAAGIDPDPRLEIFAGYGEGSGEAAFAQLDAMDAPPTAIFAGADMIAIDLLRAMRPLGLRVPEAVSLIGFDDAILMDVLDPPLTTVRQSSEAFGTRGIQLLLETITGQRETPTTEHIEVELIKRGSVGRPRHALHWRDTAPRDLAAQ</sequence>
<dbReference type="SUPFAM" id="SSF47413">
    <property type="entry name" value="lambda repressor-like DNA-binding domains"/>
    <property type="match status" value="1"/>
</dbReference>
<organism evidence="5 6">
    <name type="scientific">Cereibacter sphaeroides</name>
    <name type="common">Rhodobacter sphaeroides</name>
    <dbReference type="NCBI Taxonomy" id="1063"/>
    <lineage>
        <taxon>Bacteria</taxon>
        <taxon>Pseudomonadati</taxon>
        <taxon>Pseudomonadota</taxon>
        <taxon>Alphaproteobacteria</taxon>
        <taxon>Rhodobacterales</taxon>
        <taxon>Paracoccaceae</taxon>
        <taxon>Cereibacter</taxon>
    </lineage>
</organism>
<dbReference type="CDD" id="cd01392">
    <property type="entry name" value="HTH_LacI"/>
    <property type="match status" value="1"/>
</dbReference>
<dbReference type="GO" id="GO:0003700">
    <property type="term" value="F:DNA-binding transcription factor activity"/>
    <property type="evidence" value="ECO:0007669"/>
    <property type="project" value="TreeGrafter"/>
</dbReference>
<comment type="caution">
    <text evidence="5">The sequence shown here is derived from an EMBL/GenBank/DDBJ whole genome shotgun (WGS) entry which is preliminary data.</text>
</comment>
<dbReference type="AlphaFoldDB" id="A0A2W5S183"/>
<feature type="domain" description="HTH lacI-type" evidence="4">
    <location>
        <begin position="14"/>
        <end position="68"/>
    </location>
</feature>
<dbReference type="InterPro" id="IPR010982">
    <property type="entry name" value="Lambda_DNA-bd_dom_sf"/>
</dbReference>